<dbReference type="STRING" id="675120.N1PBI9"/>
<feature type="domain" description="Major facilitator superfamily (MFS) profile" evidence="9">
    <location>
        <begin position="53"/>
        <end position="197"/>
    </location>
</feature>
<sequence length="197" mass="21443">MDRLATLLSHLLATPYRPRDLAKFDTEPTFDENGLLTFCPDDPEDPRTWSTPRRWYISLTTILLVVNATFASSSPSACLPSISADLHVSPEAAALVITVFLLANAISPFVWAPLSEHCGRRWIFYGTFIGYFASDFLCAWAPNFAALLVGRFLTGIFASSTQSNAPGLLADIWGPLERGNANAVFSVMVFVGPALGP</sequence>
<dbReference type="Gene3D" id="1.20.1720.10">
    <property type="entry name" value="Multidrug resistance protein D"/>
    <property type="match status" value="1"/>
</dbReference>
<dbReference type="EMBL" id="KB446547">
    <property type="protein sequence ID" value="EME38387.1"/>
    <property type="molecule type" value="Genomic_DNA"/>
</dbReference>
<keyword evidence="4 8" id="KW-0812">Transmembrane</keyword>
<keyword evidence="5 8" id="KW-1133">Transmembrane helix</keyword>
<feature type="transmembrane region" description="Helical" evidence="8">
    <location>
        <begin position="92"/>
        <end position="111"/>
    </location>
</feature>
<dbReference type="SUPFAM" id="SSF103473">
    <property type="entry name" value="MFS general substrate transporter"/>
    <property type="match status" value="1"/>
</dbReference>
<evidence type="ECO:0000256" key="6">
    <source>
        <dbReference type="ARBA" id="ARBA00023136"/>
    </source>
</evidence>
<name>N1PBI9_DOTSN</name>
<evidence type="ECO:0000256" key="5">
    <source>
        <dbReference type="ARBA" id="ARBA00022989"/>
    </source>
</evidence>
<protein>
    <recommendedName>
        <fullName evidence="9">Major facilitator superfamily (MFS) profile domain-containing protein</fullName>
    </recommendedName>
</protein>
<evidence type="ECO:0000313" key="11">
    <source>
        <dbReference type="Proteomes" id="UP000016933"/>
    </source>
</evidence>
<dbReference type="Proteomes" id="UP000016933">
    <property type="component" value="Unassembled WGS sequence"/>
</dbReference>
<keyword evidence="11" id="KW-1185">Reference proteome</keyword>
<feature type="transmembrane region" description="Helical" evidence="8">
    <location>
        <begin position="123"/>
        <end position="142"/>
    </location>
</feature>
<comment type="similarity">
    <text evidence="7">Belongs to the major facilitator superfamily. DHA1 family. Polyamines/proton antiporter (TC 2.A.1.2.16) subfamily.</text>
</comment>
<dbReference type="PROSITE" id="PS50850">
    <property type="entry name" value="MFS"/>
    <property type="match status" value="1"/>
</dbReference>
<evidence type="ECO:0000256" key="2">
    <source>
        <dbReference type="ARBA" id="ARBA00022448"/>
    </source>
</evidence>
<evidence type="ECO:0000256" key="3">
    <source>
        <dbReference type="ARBA" id="ARBA00022475"/>
    </source>
</evidence>
<evidence type="ECO:0000256" key="4">
    <source>
        <dbReference type="ARBA" id="ARBA00022692"/>
    </source>
</evidence>
<evidence type="ECO:0000256" key="1">
    <source>
        <dbReference type="ARBA" id="ARBA00004651"/>
    </source>
</evidence>
<dbReference type="AlphaFoldDB" id="N1PBI9"/>
<dbReference type="GO" id="GO:0022857">
    <property type="term" value="F:transmembrane transporter activity"/>
    <property type="evidence" value="ECO:0007669"/>
    <property type="project" value="InterPro"/>
</dbReference>
<dbReference type="Pfam" id="PF07690">
    <property type="entry name" value="MFS_1"/>
    <property type="match status" value="1"/>
</dbReference>
<dbReference type="InterPro" id="IPR020846">
    <property type="entry name" value="MFS_dom"/>
</dbReference>
<dbReference type="GO" id="GO:0005886">
    <property type="term" value="C:plasma membrane"/>
    <property type="evidence" value="ECO:0007669"/>
    <property type="project" value="UniProtKB-SubCell"/>
</dbReference>
<keyword evidence="3" id="KW-1003">Cell membrane</keyword>
<evidence type="ECO:0000259" key="9">
    <source>
        <dbReference type="PROSITE" id="PS50850"/>
    </source>
</evidence>
<dbReference type="OMA" id="ASHNIKG"/>
<evidence type="ECO:0000256" key="7">
    <source>
        <dbReference type="ARBA" id="ARBA00038459"/>
    </source>
</evidence>
<proteinExistence type="inferred from homology"/>
<evidence type="ECO:0000256" key="8">
    <source>
        <dbReference type="SAM" id="Phobius"/>
    </source>
</evidence>
<dbReference type="PANTHER" id="PTHR23502:SF186">
    <property type="entry name" value="MAJOR FACILITATOR SUPERFAMILY (MFS) PROFILE DOMAIN-CONTAINING PROTEIN"/>
    <property type="match status" value="1"/>
</dbReference>
<dbReference type="InterPro" id="IPR011701">
    <property type="entry name" value="MFS"/>
</dbReference>
<accession>N1PBI9</accession>
<keyword evidence="2" id="KW-0813">Transport</keyword>
<feature type="transmembrane region" description="Helical" evidence="8">
    <location>
        <begin position="55"/>
        <end position="72"/>
    </location>
</feature>
<dbReference type="PANTHER" id="PTHR23502">
    <property type="entry name" value="MAJOR FACILITATOR SUPERFAMILY"/>
    <property type="match status" value="1"/>
</dbReference>
<dbReference type="HOGENOM" id="CLU_1384132_0_0_1"/>
<dbReference type="OrthoDB" id="6770063at2759"/>
<organism evidence="10 11">
    <name type="scientific">Dothistroma septosporum (strain NZE10 / CBS 128990)</name>
    <name type="common">Red band needle blight fungus</name>
    <name type="synonym">Mycosphaerella pini</name>
    <dbReference type="NCBI Taxonomy" id="675120"/>
    <lineage>
        <taxon>Eukaryota</taxon>
        <taxon>Fungi</taxon>
        <taxon>Dikarya</taxon>
        <taxon>Ascomycota</taxon>
        <taxon>Pezizomycotina</taxon>
        <taxon>Dothideomycetes</taxon>
        <taxon>Dothideomycetidae</taxon>
        <taxon>Mycosphaerellales</taxon>
        <taxon>Mycosphaerellaceae</taxon>
        <taxon>Dothistroma</taxon>
    </lineage>
</organism>
<evidence type="ECO:0000313" key="10">
    <source>
        <dbReference type="EMBL" id="EME38387.1"/>
    </source>
</evidence>
<comment type="subcellular location">
    <subcellularLocation>
        <location evidence="1">Cell membrane</location>
        <topology evidence="1">Multi-pass membrane protein</topology>
    </subcellularLocation>
</comment>
<reference evidence="11" key="1">
    <citation type="journal article" date="2012" name="PLoS Genet.">
        <title>The genomes of the fungal plant pathogens Cladosporium fulvum and Dothistroma septosporum reveal adaptation to different hosts and lifestyles but also signatures of common ancestry.</title>
        <authorList>
            <person name="de Wit P.J.G.M."/>
            <person name="van der Burgt A."/>
            <person name="Oekmen B."/>
            <person name="Stergiopoulos I."/>
            <person name="Abd-Elsalam K.A."/>
            <person name="Aerts A.L."/>
            <person name="Bahkali A.H."/>
            <person name="Beenen H.G."/>
            <person name="Chettri P."/>
            <person name="Cox M.P."/>
            <person name="Datema E."/>
            <person name="de Vries R.P."/>
            <person name="Dhillon B."/>
            <person name="Ganley A.R."/>
            <person name="Griffiths S.A."/>
            <person name="Guo Y."/>
            <person name="Hamelin R.C."/>
            <person name="Henrissat B."/>
            <person name="Kabir M.S."/>
            <person name="Jashni M.K."/>
            <person name="Kema G."/>
            <person name="Klaubauf S."/>
            <person name="Lapidus A."/>
            <person name="Levasseur A."/>
            <person name="Lindquist E."/>
            <person name="Mehrabi R."/>
            <person name="Ohm R.A."/>
            <person name="Owen T.J."/>
            <person name="Salamov A."/>
            <person name="Schwelm A."/>
            <person name="Schijlen E."/>
            <person name="Sun H."/>
            <person name="van den Burg H.A."/>
            <person name="van Ham R.C.H.J."/>
            <person name="Zhang S."/>
            <person name="Goodwin S.B."/>
            <person name="Grigoriev I.V."/>
            <person name="Collemare J."/>
            <person name="Bradshaw R.E."/>
        </authorList>
    </citation>
    <scope>NUCLEOTIDE SEQUENCE [LARGE SCALE GENOMIC DNA]</scope>
    <source>
        <strain evidence="11">NZE10 / CBS 128990</strain>
    </source>
</reference>
<reference evidence="10 11" key="2">
    <citation type="journal article" date="2012" name="PLoS Pathog.">
        <title>Diverse lifestyles and strategies of plant pathogenesis encoded in the genomes of eighteen Dothideomycetes fungi.</title>
        <authorList>
            <person name="Ohm R.A."/>
            <person name="Feau N."/>
            <person name="Henrissat B."/>
            <person name="Schoch C.L."/>
            <person name="Horwitz B.A."/>
            <person name="Barry K.W."/>
            <person name="Condon B.J."/>
            <person name="Copeland A.C."/>
            <person name="Dhillon B."/>
            <person name="Glaser F."/>
            <person name="Hesse C.N."/>
            <person name="Kosti I."/>
            <person name="LaButti K."/>
            <person name="Lindquist E.A."/>
            <person name="Lucas S."/>
            <person name="Salamov A.A."/>
            <person name="Bradshaw R.E."/>
            <person name="Ciuffetti L."/>
            <person name="Hamelin R.C."/>
            <person name="Kema G.H.J."/>
            <person name="Lawrence C."/>
            <person name="Scott J.A."/>
            <person name="Spatafora J.W."/>
            <person name="Turgeon B.G."/>
            <person name="de Wit P.J.G.M."/>
            <person name="Zhong S."/>
            <person name="Goodwin S.B."/>
            <person name="Grigoriev I.V."/>
        </authorList>
    </citation>
    <scope>NUCLEOTIDE SEQUENCE [LARGE SCALE GENOMIC DNA]</scope>
    <source>
        <strain evidence="11">NZE10 / CBS 128990</strain>
    </source>
</reference>
<gene>
    <name evidence="10" type="ORF">DOTSEDRAFT_57494</name>
</gene>
<dbReference type="eggNOG" id="KOG0255">
    <property type="taxonomic scope" value="Eukaryota"/>
</dbReference>
<keyword evidence="6 8" id="KW-0472">Membrane</keyword>
<dbReference type="InterPro" id="IPR036259">
    <property type="entry name" value="MFS_trans_sf"/>
</dbReference>